<keyword evidence="3" id="KW-1185">Reference proteome</keyword>
<sequence length="205" mass="22570">MHADTLSYVQAVRSKRDTTQSLVHLRPHCPPHHPLEFPYNLPPILPDKARLSTALPDHIIILHMLRVWSFASHTALHTTLLNSPHNLPPRLVLDTLLLPSPGQAWDTPAPHGSPNPATGDTPQDLLCTTRMEHWQQLWSPAAAPLLWRELHPGGLSSANTALLVLAPASASSNLKETNESRATLLESGEGYTQKQLNKAAEPNLR</sequence>
<evidence type="ECO:0000256" key="1">
    <source>
        <dbReference type="SAM" id="MobiDB-lite"/>
    </source>
</evidence>
<organism evidence="2 3">
    <name type="scientific">Coregonus suidteri</name>
    <dbReference type="NCBI Taxonomy" id="861788"/>
    <lineage>
        <taxon>Eukaryota</taxon>
        <taxon>Metazoa</taxon>
        <taxon>Chordata</taxon>
        <taxon>Craniata</taxon>
        <taxon>Vertebrata</taxon>
        <taxon>Euteleostomi</taxon>
        <taxon>Actinopterygii</taxon>
        <taxon>Neopterygii</taxon>
        <taxon>Teleostei</taxon>
        <taxon>Protacanthopterygii</taxon>
        <taxon>Salmoniformes</taxon>
        <taxon>Salmonidae</taxon>
        <taxon>Coregoninae</taxon>
        <taxon>Coregonus</taxon>
    </lineage>
</organism>
<evidence type="ECO:0000313" key="3">
    <source>
        <dbReference type="Proteomes" id="UP001356427"/>
    </source>
</evidence>
<accession>A0AAN8QVY0</accession>
<dbReference type="Proteomes" id="UP001356427">
    <property type="component" value="Unassembled WGS sequence"/>
</dbReference>
<proteinExistence type="predicted"/>
<feature type="region of interest" description="Disordered" evidence="1">
    <location>
        <begin position="102"/>
        <end position="121"/>
    </location>
</feature>
<feature type="region of interest" description="Disordered" evidence="1">
    <location>
        <begin position="171"/>
        <end position="205"/>
    </location>
</feature>
<reference evidence="2 3" key="1">
    <citation type="submission" date="2021-04" db="EMBL/GenBank/DDBJ databases">
        <authorList>
            <person name="De Guttry C."/>
            <person name="Zahm M."/>
            <person name="Klopp C."/>
            <person name="Cabau C."/>
            <person name="Louis A."/>
            <person name="Berthelot C."/>
            <person name="Parey E."/>
            <person name="Roest Crollius H."/>
            <person name="Montfort J."/>
            <person name="Robinson-Rechavi M."/>
            <person name="Bucao C."/>
            <person name="Bouchez O."/>
            <person name="Gislard M."/>
            <person name="Lluch J."/>
            <person name="Milhes M."/>
            <person name="Lampietro C."/>
            <person name="Lopez Roques C."/>
            <person name="Donnadieu C."/>
            <person name="Braasch I."/>
            <person name="Desvignes T."/>
            <person name="Postlethwait J."/>
            <person name="Bobe J."/>
            <person name="Wedekind C."/>
            <person name="Guiguen Y."/>
        </authorList>
    </citation>
    <scope>NUCLEOTIDE SEQUENCE [LARGE SCALE GENOMIC DNA]</scope>
    <source>
        <strain evidence="2">Cs_M1</strain>
        <tissue evidence="2">Blood</tissue>
    </source>
</reference>
<name>A0AAN8QVY0_9TELE</name>
<dbReference type="AlphaFoldDB" id="A0AAN8QVY0"/>
<comment type="caution">
    <text evidence="2">The sequence shown here is derived from an EMBL/GenBank/DDBJ whole genome shotgun (WGS) entry which is preliminary data.</text>
</comment>
<dbReference type="EMBL" id="JAGTTL010000014">
    <property type="protein sequence ID" value="KAK6313461.1"/>
    <property type="molecule type" value="Genomic_DNA"/>
</dbReference>
<evidence type="ECO:0000313" key="2">
    <source>
        <dbReference type="EMBL" id="KAK6313461.1"/>
    </source>
</evidence>
<gene>
    <name evidence="2" type="ORF">J4Q44_G00168080</name>
</gene>
<protein>
    <submittedName>
        <fullName evidence="2">Uncharacterized protein</fullName>
    </submittedName>
</protein>